<dbReference type="Pfam" id="PF12796">
    <property type="entry name" value="Ank_2"/>
    <property type="match status" value="5"/>
</dbReference>
<dbReference type="InParanoid" id="F0XPH3"/>
<feature type="repeat" description="ANK" evidence="3">
    <location>
        <begin position="519"/>
        <end position="551"/>
    </location>
</feature>
<dbReference type="SUPFAM" id="SSF48403">
    <property type="entry name" value="Ankyrin repeat"/>
    <property type="match status" value="2"/>
</dbReference>
<proteinExistence type="predicted"/>
<feature type="compositionally biased region" description="Polar residues" evidence="4">
    <location>
        <begin position="210"/>
        <end position="230"/>
    </location>
</feature>
<dbReference type="EMBL" id="GL629801">
    <property type="protein sequence ID" value="EFX00162.1"/>
    <property type="molecule type" value="Genomic_DNA"/>
</dbReference>
<dbReference type="Proteomes" id="UP000007796">
    <property type="component" value="Unassembled WGS sequence"/>
</dbReference>
<dbReference type="eggNOG" id="KOG4177">
    <property type="taxonomic scope" value="Eukaryota"/>
</dbReference>
<evidence type="ECO:0000256" key="2">
    <source>
        <dbReference type="ARBA" id="ARBA00023043"/>
    </source>
</evidence>
<feature type="compositionally biased region" description="Low complexity" evidence="4">
    <location>
        <begin position="324"/>
        <end position="333"/>
    </location>
</feature>
<name>F0XPH3_GROCL</name>
<feature type="compositionally biased region" description="Low complexity" evidence="4">
    <location>
        <begin position="356"/>
        <end position="372"/>
    </location>
</feature>
<dbReference type="SMART" id="SM00248">
    <property type="entry name" value="ANK"/>
    <property type="match status" value="13"/>
</dbReference>
<feature type="compositionally biased region" description="Polar residues" evidence="4">
    <location>
        <begin position="254"/>
        <end position="269"/>
    </location>
</feature>
<sequence length="1047" mass="111116">MAKTKEAGALEACNKVTLLGNKISVHMLEYLSTVKHHPDGFEQLTREFLDICRILFSIEAGLSDSADSGRRFPPDMVVELERKFRSTQSDFQELDRMVHKFLEYEHKGTVGRIQKGFRRVFPDHDIHRMRESLARSREALRMSALVFQWSLGEARIEESVGIGYTGLAAALDRIHGNRPALSGTMNNPETARSVGSSGSASATRPAEVTPTPQATDNSSTHNRTNGSSHGASADGNGVEAATAAGTAITTNTAVPAQSSPTNGASLSRTRTADPPSPPPQHEPPPHQRPPVKSMLDVASDRDAGKELNLSEELRLFPDLRRRPSTSNNTTSSSVRDTMVSTSNLSTGLALTSASNGSTTTGRSRMNGGSSNGAATSHVTTATSGSGGELRSRHGAMGVQQMLSDQLETMSIAASTAEDSETHAHGQATATPIKVVRLKADPQSMPRWSARNNAGAGVASLRTALVAAVQGANYTLMEQLLDRGVTPEAGLLHEAIVRHDVESMRLLLLFGADVNAADRAGVTPLLAAVEEAFSEGATLLIKYGADVNRAGASPPARDRQEPPLAAALATGRLGLAQLLLAYGAEPNQPVQRVGHSSSDSDSGGTDNSTTLLLSAIARKKSRKKADLLLAYGADPNAKDGHGTSPLYAAVQSSRPDIVAALLDHGADVNRPGPKHVLWQAIHHPSSLALLLQRGADMRRTPGIMELATSLNKVEAVKALIASGADVDAKKDGVYTPLCTAIRDDHIDIFQLLLASGADPNLPATEYPAWKCVTHKRVHLLPQLLAAGADLQSPPGIAELAVQVGNTETLVWLLEQGGVSPDQRSARGYTPLTTALRQNRPDLMQTLLDHGADAGARGEDWPLIMAVAHPELLERLLPAVADPRAVRGVLERAVAAGSLESVKLLLAAGVSVEDKTGGVFSPLTTALREERKDLVAYLLEEAGANPNAPGEHLPLVKAIRAGHHQEDMGALAVRKLLAHGADINKTYRGWNAVMQVLEDGNADLLRILIADGRAIDLDVADDDGRTVAQMAAARNWPEGSEILLAHAEK</sequence>
<feature type="region of interest" description="Disordered" evidence="4">
    <location>
        <begin position="318"/>
        <end position="390"/>
    </location>
</feature>
<keyword evidence="1" id="KW-0677">Repeat</keyword>
<accession>F0XPH3</accession>
<evidence type="ECO:0000256" key="4">
    <source>
        <dbReference type="SAM" id="MobiDB-lite"/>
    </source>
</evidence>
<evidence type="ECO:0000256" key="3">
    <source>
        <dbReference type="PROSITE-ProRule" id="PRU00023"/>
    </source>
</evidence>
<dbReference type="STRING" id="655863.F0XPH3"/>
<gene>
    <name evidence="5" type="ORF">CMQ_7164</name>
</gene>
<dbReference type="RefSeq" id="XP_014169644.1">
    <property type="nucleotide sequence ID" value="XM_014314169.1"/>
</dbReference>
<dbReference type="OrthoDB" id="194358at2759"/>
<feature type="compositionally biased region" description="Low complexity" evidence="4">
    <location>
        <begin position="190"/>
        <end position="204"/>
    </location>
</feature>
<feature type="compositionally biased region" description="Polar residues" evidence="4">
    <location>
        <begin position="334"/>
        <end position="355"/>
    </location>
</feature>
<dbReference type="PROSITE" id="PS50088">
    <property type="entry name" value="ANK_REPEAT"/>
    <property type="match status" value="5"/>
</dbReference>
<feature type="repeat" description="ANK" evidence="3">
    <location>
        <begin position="640"/>
        <end position="672"/>
    </location>
</feature>
<reference evidence="5 6" key="1">
    <citation type="journal article" date="2011" name="Proc. Natl. Acad. Sci. U.S.A.">
        <title>Genome and transcriptome analyses of the mountain pine beetle-fungal symbiont Grosmannia clavigera, a lodgepole pine pathogen.</title>
        <authorList>
            <person name="DiGuistini S."/>
            <person name="Wang Y."/>
            <person name="Liao N.Y."/>
            <person name="Taylor G."/>
            <person name="Tanguay P."/>
            <person name="Feau N."/>
            <person name="Henrissat B."/>
            <person name="Chan S.K."/>
            <person name="Hesse-Orce U."/>
            <person name="Alamouti S.M."/>
            <person name="Tsui C.K.M."/>
            <person name="Docking R.T."/>
            <person name="Levasseur A."/>
            <person name="Haridas S."/>
            <person name="Robertson G."/>
            <person name="Birol I."/>
            <person name="Holt R.A."/>
            <person name="Marra M.A."/>
            <person name="Hamelin R.C."/>
            <person name="Hirst M."/>
            <person name="Jones S.J.M."/>
            <person name="Bohlmann J."/>
            <person name="Breuil C."/>
        </authorList>
    </citation>
    <scope>NUCLEOTIDE SEQUENCE [LARGE SCALE GENOMIC DNA]</scope>
    <source>
        <strain evidence="6">kw1407 / UAMH 11150</strain>
    </source>
</reference>
<feature type="repeat" description="ANK" evidence="3">
    <location>
        <begin position="491"/>
        <end position="518"/>
    </location>
</feature>
<feature type="region of interest" description="Disordered" evidence="4">
    <location>
        <begin position="249"/>
        <end position="292"/>
    </location>
</feature>
<dbReference type="GeneID" id="25980678"/>
<dbReference type="PROSITE" id="PS50297">
    <property type="entry name" value="ANK_REP_REGION"/>
    <property type="match status" value="4"/>
</dbReference>
<keyword evidence="6" id="KW-1185">Reference proteome</keyword>
<evidence type="ECO:0000256" key="1">
    <source>
        <dbReference type="ARBA" id="ARBA00022737"/>
    </source>
</evidence>
<evidence type="ECO:0000313" key="5">
    <source>
        <dbReference type="EMBL" id="EFX00162.1"/>
    </source>
</evidence>
<dbReference type="InterPro" id="IPR036770">
    <property type="entry name" value="Ankyrin_rpt-contain_sf"/>
</dbReference>
<feature type="compositionally biased region" description="Pro residues" evidence="4">
    <location>
        <begin position="274"/>
        <end position="288"/>
    </location>
</feature>
<dbReference type="AlphaFoldDB" id="F0XPH3"/>
<keyword evidence="2 3" id="KW-0040">ANK repeat</keyword>
<dbReference type="PANTHER" id="PTHR24126">
    <property type="entry name" value="ANKYRIN REPEAT, PH AND SEC7 DOMAIN CONTAINING PROTEIN SECG-RELATED"/>
    <property type="match status" value="1"/>
</dbReference>
<evidence type="ECO:0000313" key="6">
    <source>
        <dbReference type="Proteomes" id="UP000007796"/>
    </source>
</evidence>
<feature type="compositionally biased region" description="Polar residues" evidence="4">
    <location>
        <begin position="373"/>
        <end position="383"/>
    </location>
</feature>
<dbReference type="Gene3D" id="1.25.40.20">
    <property type="entry name" value="Ankyrin repeat-containing domain"/>
    <property type="match status" value="5"/>
</dbReference>
<feature type="repeat" description="ANK" evidence="3">
    <location>
        <begin position="731"/>
        <end position="763"/>
    </location>
</feature>
<dbReference type="HOGENOM" id="CLU_014021_0_0_1"/>
<dbReference type="PANTHER" id="PTHR24126:SF14">
    <property type="entry name" value="ANK_REP_REGION DOMAIN-CONTAINING PROTEIN"/>
    <property type="match status" value="1"/>
</dbReference>
<feature type="repeat" description="ANK" evidence="3">
    <location>
        <begin position="825"/>
        <end position="857"/>
    </location>
</feature>
<organism evidence="6">
    <name type="scientific">Grosmannia clavigera (strain kw1407 / UAMH 11150)</name>
    <name type="common">Blue stain fungus</name>
    <name type="synonym">Graphiocladiella clavigera</name>
    <dbReference type="NCBI Taxonomy" id="655863"/>
    <lineage>
        <taxon>Eukaryota</taxon>
        <taxon>Fungi</taxon>
        <taxon>Dikarya</taxon>
        <taxon>Ascomycota</taxon>
        <taxon>Pezizomycotina</taxon>
        <taxon>Sordariomycetes</taxon>
        <taxon>Sordariomycetidae</taxon>
        <taxon>Ophiostomatales</taxon>
        <taxon>Ophiostomataceae</taxon>
        <taxon>Leptographium</taxon>
    </lineage>
</organism>
<dbReference type="InterPro" id="IPR002110">
    <property type="entry name" value="Ankyrin_rpt"/>
</dbReference>
<feature type="region of interest" description="Disordered" evidence="4">
    <location>
        <begin position="178"/>
        <end position="237"/>
    </location>
</feature>
<protein>
    <submittedName>
        <fullName evidence="5">Ankyrin unc44</fullName>
    </submittedName>
</protein>